<dbReference type="Proteomes" id="UP000483432">
    <property type="component" value="Unassembled WGS sequence"/>
</dbReference>
<dbReference type="EMBL" id="JAAFGW010000184">
    <property type="protein sequence ID" value="NDP48953.1"/>
    <property type="molecule type" value="Genomic_DNA"/>
</dbReference>
<protein>
    <submittedName>
        <fullName evidence="1">Uncharacterized protein</fullName>
    </submittedName>
</protein>
<reference evidence="1 2" key="1">
    <citation type="submission" date="2019-09" db="EMBL/GenBank/DDBJ databases">
        <title>H2 Metabolism Revealed by Metagenomic Analysis in Subglacial Sediment of East Antarctica.</title>
        <authorList>
            <person name="Yang Z."/>
            <person name="Zhang Y."/>
            <person name="Lv Y."/>
            <person name="Yan W."/>
            <person name="Xiao X."/>
            <person name="Sun B."/>
            <person name="Ma H."/>
        </authorList>
    </citation>
    <scope>NUCLEOTIDE SEQUENCE [LARGE SCALE GENOMIC DNA]</scope>
    <source>
        <strain evidence="1">Bin2_2</strain>
    </source>
</reference>
<dbReference type="AlphaFoldDB" id="A0A7C9P938"/>
<name>A0A7C9P938_9PROT</name>
<organism evidence="1 2">
    <name type="scientific">Sulfuriferula multivorans</name>
    <dbReference type="NCBI Taxonomy" id="1559896"/>
    <lineage>
        <taxon>Bacteria</taxon>
        <taxon>Pseudomonadati</taxon>
        <taxon>Pseudomonadota</taxon>
        <taxon>Betaproteobacteria</taxon>
        <taxon>Nitrosomonadales</taxon>
        <taxon>Sulfuricellaceae</taxon>
        <taxon>Sulfuriferula</taxon>
    </lineage>
</organism>
<evidence type="ECO:0000313" key="1">
    <source>
        <dbReference type="EMBL" id="NDP48953.1"/>
    </source>
</evidence>
<sequence length="149" mass="16311">MWKVEEEFSIHLGGNTYINTPNLIVYQGTSIFQVRREEDDGTLGIDFDVFDSKGQRIATFKKGIVVQGDEANYKIETGHETYSVTERSSGRLIARVQRRGVQGAELDVQVHMYLPNGFLLDAGPQSTNLGGITMTGSVIKNCGAGIVIG</sequence>
<accession>A0A7C9P938</accession>
<comment type="caution">
    <text evidence="1">The sequence shown here is derived from an EMBL/GenBank/DDBJ whole genome shotgun (WGS) entry which is preliminary data.</text>
</comment>
<gene>
    <name evidence="1" type="ORF">GZ085_11330</name>
</gene>
<proteinExistence type="predicted"/>
<evidence type="ECO:0000313" key="2">
    <source>
        <dbReference type="Proteomes" id="UP000483432"/>
    </source>
</evidence>